<dbReference type="Proteomes" id="UP000184212">
    <property type="component" value="Unassembled WGS sequence"/>
</dbReference>
<evidence type="ECO:0000313" key="3">
    <source>
        <dbReference type="Proteomes" id="UP000184212"/>
    </source>
</evidence>
<sequence>MRIADPGKPHILTGESSLSLALAPGFSLIVFLVRTLLVLLPIPYASSTQFEKRLSSAFHFKQRNSFYMTTPSEGGV</sequence>
<dbReference type="STRING" id="947013.SAMN04488109_3580"/>
<feature type="transmembrane region" description="Helical" evidence="1">
    <location>
        <begin position="20"/>
        <end position="44"/>
    </location>
</feature>
<proteinExistence type="predicted"/>
<keyword evidence="1" id="KW-0472">Membrane</keyword>
<evidence type="ECO:0000313" key="2">
    <source>
        <dbReference type="EMBL" id="SHH29755.1"/>
    </source>
</evidence>
<keyword evidence="1" id="KW-1133">Transmembrane helix</keyword>
<protein>
    <submittedName>
        <fullName evidence="2">Uncharacterized protein</fullName>
    </submittedName>
</protein>
<organism evidence="2 3">
    <name type="scientific">Chryseolinea serpens</name>
    <dbReference type="NCBI Taxonomy" id="947013"/>
    <lineage>
        <taxon>Bacteria</taxon>
        <taxon>Pseudomonadati</taxon>
        <taxon>Bacteroidota</taxon>
        <taxon>Cytophagia</taxon>
        <taxon>Cytophagales</taxon>
        <taxon>Fulvivirgaceae</taxon>
        <taxon>Chryseolinea</taxon>
    </lineage>
</organism>
<keyword evidence="3" id="KW-1185">Reference proteome</keyword>
<name>A0A1M5RTW5_9BACT</name>
<dbReference type="AlphaFoldDB" id="A0A1M5RTW5"/>
<dbReference type="EMBL" id="FQWQ01000002">
    <property type="protein sequence ID" value="SHH29755.1"/>
    <property type="molecule type" value="Genomic_DNA"/>
</dbReference>
<evidence type="ECO:0000256" key="1">
    <source>
        <dbReference type="SAM" id="Phobius"/>
    </source>
</evidence>
<dbReference type="RefSeq" id="WP_073136553.1">
    <property type="nucleotide sequence ID" value="NZ_FQWQ01000002.1"/>
</dbReference>
<accession>A0A1M5RTW5</accession>
<keyword evidence="1" id="KW-0812">Transmembrane</keyword>
<reference evidence="2 3" key="1">
    <citation type="submission" date="2016-11" db="EMBL/GenBank/DDBJ databases">
        <authorList>
            <person name="Jaros S."/>
            <person name="Januszkiewicz K."/>
            <person name="Wedrychowicz H."/>
        </authorList>
    </citation>
    <scope>NUCLEOTIDE SEQUENCE [LARGE SCALE GENOMIC DNA]</scope>
    <source>
        <strain evidence="2 3">DSM 24574</strain>
    </source>
</reference>
<gene>
    <name evidence="2" type="ORF">SAMN04488109_3580</name>
</gene>